<evidence type="ECO:0000256" key="5">
    <source>
        <dbReference type="ARBA" id="ARBA00022797"/>
    </source>
</evidence>
<feature type="active site" description="Proton acceptor" evidence="7">
    <location>
        <position position="457"/>
    </location>
</feature>
<feature type="transmembrane region" description="Helical" evidence="9">
    <location>
        <begin position="31"/>
        <end position="52"/>
    </location>
</feature>
<accession>A0AAJ6ZAX9</accession>
<dbReference type="RefSeq" id="XP_013168685.1">
    <property type="nucleotide sequence ID" value="XM_013313231.1"/>
</dbReference>
<dbReference type="Pfam" id="PF06441">
    <property type="entry name" value="EHN"/>
    <property type="match status" value="1"/>
</dbReference>
<dbReference type="InterPro" id="IPR000639">
    <property type="entry name" value="Epox_hydrolase-like"/>
</dbReference>
<evidence type="ECO:0000313" key="11">
    <source>
        <dbReference type="RefSeq" id="XP_013168685.1"/>
    </source>
</evidence>
<proteinExistence type="inferred from homology"/>
<organism evidence="11">
    <name type="scientific">Papilio xuthus</name>
    <name type="common">Asian swallowtail butterfly</name>
    <dbReference type="NCBI Taxonomy" id="66420"/>
    <lineage>
        <taxon>Eukaryota</taxon>
        <taxon>Metazoa</taxon>
        <taxon>Ecdysozoa</taxon>
        <taxon>Arthropoda</taxon>
        <taxon>Hexapoda</taxon>
        <taxon>Insecta</taxon>
        <taxon>Pterygota</taxon>
        <taxon>Neoptera</taxon>
        <taxon>Endopterygota</taxon>
        <taxon>Lepidoptera</taxon>
        <taxon>Glossata</taxon>
        <taxon>Ditrysia</taxon>
        <taxon>Papilionoidea</taxon>
        <taxon>Papilionidae</taxon>
        <taxon>Papilioninae</taxon>
        <taxon>Papilio</taxon>
    </lineage>
</organism>
<evidence type="ECO:0000256" key="2">
    <source>
        <dbReference type="ARBA" id="ARBA00004111"/>
    </source>
</evidence>
<dbReference type="PANTHER" id="PTHR21661">
    <property type="entry name" value="EPOXIDE HYDROLASE 1-RELATED"/>
    <property type="match status" value="1"/>
</dbReference>
<evidence type="ECO:0000259" key="10">
    <source>
        <dbReference type="Pfam" id="PF06441"/>
    </source>
</evidence>
<feature type="region of interest" description="Disordered" evidence="8">
    <location>
        <begin position="1"/>
        <end position="20"/>
    </location>
</feature>
<dbReference type="KEGG" id="pxu:106118567"/>
<dbReference type="EC" id="3.3.2.9" evidence="4"/>
<feature type="active site" description="Nucleophile" evidence="7">
    <location>
        <position position="257"/>
    </location>
</feature>
<dbReference type="GeneID" id="106118567"/>
<keyword evidence="9" id="KW-0812">Transmembrane</keyword>
<dbReference type="Gene3D" id="3.40.50.1820">
    <property type="entry name" value="alpha/beta hydrolase"/>
    <property type="match status" value="1"/>
</dbReference>
<evidence type="ECO:0000256" key="3">
    <source>
        <dbReference type="ARBA" id="ARBA00010088"/>
    </source>
</evidence>
<evidence type="ECO:0000256" key="7">
    <source>
        <dbReference type="PIRSR" id="PIRSR001112-1"/>
    </source>
</evidence>
<dbReference type="InterPro" id="IPR016292">
    <property type="entry name" value="Epoxide_hydrolase"/>
</dbReference>
<comment type="similarity">
    <text evidence="3">Belongs to the peptidase S33 family.</text>
</comment>
<dbReference type="SUPFAM" id="SSF53474">
    <property type="entry name" value="alpha/beta-Hydrolases"/>
    <property type="match status" value="1"/>
</dbReference>
<keyword evidence="6" id="KW-0378">Hydrolase</keyword>
<dbReference type="GO" id="GO:0033961">
    <property type="term" value="F:cis-stilbene-oxide hydrolase activity"/>
    <property type="evidence" value="ECO:0007669"/>
    <property type="project" value="UniProtKB-EC"/>
</dbReference>
<evidence type="ECO:0000256" key="6">
    <source>
        <dbReference type="ARBA" id="ARBA00022801"/>
    </source>
</evidence>
<comment type="subcellular location">
    <subcellularLocation>
        <location evidence="2">Microsome membrane</location>
        <topology evidence="2">Single-pass membrane protein</topology>
    </subcellularLocation>
</comment>
<evidence type="ECO:0000256" key="1">
    <source>
        <dbReference type="ARBA" id="ARBA00000221"/>
    </source>
</evidence>
<dbReference type="Proteomes" id="UP000694872">
    <property type="component" value="Unplaced"/>
</dbReference>
<dbReference type="PANTHER" id="PTHR21661:SF35">
    <property type="entry name" value="EPOXIDE HYDROLASE"/>
    <property type="match status" value="1"/>
</dbReference>
<dbReference type="PRINTS" id="PR00412">
    <property type="entry name" value="EPOXHYDRLASE"/>
</dbReference>
<reference evidence="11" key="1">
    <citation type="submission" date="2025-08" db="UniProtKB">
        <authorList>
            <consortium name="RefSeq"/>
        </authorList>
    </citation>
    <scope>IDENTIFICATION</scope>
</reference>
<evidence type="ECO:0000256" key="8">
    <source>
        <dbReference type="SAM" id="MobiDB-lite"/>
    </source>
</evidence>
<comment type="catalytic activity">
    <reaction evidence="1">
        <text>1-(4-methoxyphenyl)-N-methyl-N-[(3-methyloxetan-3-yl)methyl]methanamine + H2O = 2-{[(4-methoxybenzyl)(methyl)amino]methyl}-2-methylpropane-1,3-diol</text>
        <dbReference type="Rhea" id="RHEA:55764"/>
        <dbReference type="ChEBI" id="CHEBI:15377"/>
        <dbReference type="ChEBI" id="CHEBI:139161"/>
        <dbReference type="ChEBI" id="CHEBI:139164"/>
        <dbReference type="EC" id="3.3.2.9"/>
    </reaction>
</comment>
<keyword evidence="9" id="KW-0472">Membrane</keyword>
<dbReference type="InterPro" id="IPR010497">
    <property type="entry name" value="Epoxide_hydro_N"/>
</dbReference>
<sequence>MVKKKVQKKPPSSVADQKVVEGTNKGGSKNVCLLVTSVIVLLVGLACFQVYVNVIAVPDLPAIDFNEWWGPNTTKSKDTSIRPFRVLYIDSMQEGLRRLFDSFRRRPKLKSLTENSSYGVHSDAFGQFFAQWQFKYPYRDRVRYLNKYEHFKTYIQGLDMHFVHVKPKVDGNTKVFPILLIHGWPSTFKDFYDVIPILTTPRPGYDFVFEVIVPSLPGYIYSQATQKRGLAPTQIAVILRNLMKKIGHEKFFIQGGDLGHIIGSHMATLFPDQVLGFHTNTPINPSKLANLIWLVGSICPTLVAGDHADKMYPMSEKLSYYLEESGYMHLQGTKPDTIGYVLQDSPVGLAAYMLDRYMVFSNSSFKNTEEGGLDNISSIDMLDNVMLYWITGSMTSAMRLYKESFASETELILARIPTPVPTWALRLKYELYYQPDWLLKFKYPTLLGTTSLNDGGHFAALEKPKELAADVFKAVKSFLDYRKK</sequence>
<dbReference type="PIRSF" id="PIRSF001112">
    <property type="entry name" value="Epoxide_hydrolase"/>
    <property type="match status" value="1"/>
</dbReference>
<dbReference type="AlphaFoldDB" id="A0AAJ6ZAX9"/>
<evidence type="ECO:0000256" key="4">
    <source>
        <dbReference type="ARBA" id="ARBA00012091"/>
    </source>
</evidence>
<feature type="domain" description="Epoxide hydrolase N-terminal" evidence="10">
    <location>
        <begin position="81"/>
        <end position="191"/>
    </location>
</feature>
<protein>
    <recommendedName>
        <fullName evidence="4">microsomal epoxide hydrolase</fullName>
        <ecNumber evidence="4">3.3.2.9</ecNumber>
    </recommendedName>
</protein>
<keyword evidence="5" id="KW-0058">Aromatic hydrocarbons catabolism</keyword>
<dbReference type="GO" id="GO:0097176">
    <property type="term" value="P:epoxide metabolic process"/>
    <property type="evidence" value="ECO:0007669"/>
    <property type="project" value="TreeGrafter"/>
</dbReference>
<keyword evidence="9" id="KW-1133">Transmembrane helix</keyword>
<gene>
    <name evidence="11" type="primary">LOC106118567</name>
</gene>
<dbReference type="InterPro" id="IPR029058">
    <property type="entry name" value="AB_hydrolase_fold"/>
</dbReference>
<name>A0AAJ6ZAX9_PAPXU</name>
<evidence type="ECO:0000256" key="9">
    <source>
        <dbReference type="SAM" id="Phobius"/>
    </source>
</evidence>
<dbReference type="CTD" id="100307011"/>
<feature type="active site" description="Proton donor" evidence="7">
    <location>
        <position position="401"/>
    </location>
</feature>